<gene>
    <name evidence="1" type="ORF">PGLA1383_LOCUS31119</name>
</gene>
<protein>
    <submittedName>
        <fullName evidence="1">Uncharacterized protein</fullName>
    </submittedName>
</protein>
<organism evidence="1 2">
    <name type="scientific">Polarella glacialis</name>
    <name type="common">Dinoflagellate</name>
    <dbReference type="NCBI Taxonomy" id="89957"/>
    <lineage>
        <taxon>Eukaryota</taxon>
        <taxon>Sar</taxon>
        <taxon>Alveolata</taxon>
        <taxon>Dinophyceae</taxon>
        <taxon>Suessiales</taxon>
        <taxon>Suessiaceae</taxon>
        <taxon>Polarella</taxon>
    </lineage>
</organism>
<proteinExistence type="predicted"/>
<keyword evidence="2" id="KW-1185">Reference proteome</keyword>
<evidence type="ECO:0000313" key="2">
    <source>
        <dbReference type="Proteomes" id="UP000654075"/>
    </source>
</evidence>
<dbReference type="Proteomes" id="UP000654075">
    <property type="component" value="Unassembled WGS sequence"/>
</dbReference>
<accession>A0A813FRS5</accession>
<dbReference type="OrthoDB" id="10505132at2759"/>
<feature type="non-terminal residue" evidence="1">
    <location>
        <position position="1"/>
    </location>
</feature>
<comment type="caution">
    <text evidence="1">The sequence shown here is derived from an EMBL/GenBank/DDBJ whole genome shotgun (WGS) entry which is preliminary data.</text>
</comment>
<evidence type="ECO:0000313" key="1">
    <source>
        <dbReference type="EMBL" id="CAE8613347.1"/>
    </source>
</evidence>
<reference evidence="1" key="1">
    <citation type="submission" date="2021-02" db="EMBL/GenBank/DDBJ databases">
        <authorList>
            <person name="Dougan E. K."/>
            <person name="Rhodes N."/>
            <person name="Thang M."/>
            <person name="Chan C."/>
        </authorList>
    </citation>
    <scope>NUCLEOTIDE SEQUENCE</scope>
</reference>
<sequence length="176" mass="19349">KDPRATLPGIPLAYTRVHGELVWAQRCDEELQQDRDMRDHPKRGHKRLGKIGGFEIVKYPSYVNIRRINSPRESSCSAIASMVTGIGPTRLSQLEGSPQLPDYGSSLSPSSPALVTLGASLSTVSCRPPLDLPKYMNHSMDHMKATEMAGRVGVDKTMNRTVLGLKRAISVGNVRR</sequence>
<name>A0A813FRS5_POLGL</name>
<dbReference type="EMBL" id="CAJNNV010025242">
    <property type="protein sequence ID" value="CAE8613347.1"/>
    <property type="molecule type" value="Genomic_DNA"/>
</dbReference>
<dbReference type="AlphaFoldDB" id="A0A813FRS5"/>